<proteinExistence type="predicted"/>
<accession>A0A2P5DUC3</accession>
<evidence type="ECO:0000313" key="2">
    <source>
        <dbReference type="EMBL" id="PON76876.1"/>
    </source>
</evidence>
<dbReference type="Proteomes" id="UP000237105">
    <property type="component" value="Unassembled WGS sequence"/>
</dbReference>
<evidence type="ECO:0000256" key="1">
    <source>
        <dbReference type="SAM" id="MobiDB-lite"/>
    </source>
</evidence>
<gene>
    <name evidence="2" type="ORF">PanWU01x14_031960</name>
</gene>
<sequence length="196" mass="21912">MQLITEVSGVKLSSPAPARVSNINMESIPFSVAKALLPVGVIDMTALTGDHLPIKENSRPWDQRSKKGRKEDDSKKGCMEDGKGKLLHVVSSSRRSSECFPKSSFLVLTGSRANNIKFTLGFSNGFAVDGIRRSGGLMLLWKEDWDVSIQSFFTGHNDAHIVSLDSLAWRFMGFYGSSRLENRWFSLELLWRLKTN</sequence>
<name>A0A2P5DUC3_PARAD</name>
<dbReference type="AlphaFoldDB" id="A0A2P5DUC3"/>
<comment type="caution">
    <text evidence="2">The sequence shown here is derived from an EMBL/GenBank/DDBJ whole genome shotgun (WGS) entry which is preliminary data.</text>
</comment>
<protein>
    <recommendedName>
        <fullName evidence="4">Endonuclease/exonuclease/phosphatase</fullName>
    </recommendedName>
</protein>
<evidence type="ECO:0000313" key="3">
    <source>
        <dbReference type="Proteomes" id="UP000237105"/>
    </source>
</evidence>
<dbReference type="EMBL" id="JXTB01000016">
    <property type="protein sequence ID" value="PON76876.1"/>
    <property type="molecule type" value="Genomic_DNA"/>
</dbReference>
<evidence type="ECO:0008006" key="4">
    <source>
        <dbReference type="Google" id="ProtNLM"/>
    </source>
</evidence>
<organism evidence="2 3">
    <name type="scientific">Parasponia andersonii</name>
    <name type="common">Sponia andersonii</name>
    <dbReference type="NCBI Taxonomy" id="3476"/>
    <lineage>
        <taxon>Eukaryota</taxon>
        <taxon>Viridiplantae</taxon>
        <taxon>Streptophyta</taxon>
        <taxon>Embryophyta</taxon>
        <taxon>Tracheophyta</taxon>
        <taxon>Spermatophyta</taxon>
        <taxon>Magnoliopsida</taxon>
        <taxon>eudicotyledons</taxon>
        <taxon>Gunneridae</taxon>
        <taxon>Pentapetalae</taxon>
        <taxon>rosids</taxon>
        <taxon>fabids</taxon>
        <taxon>Rosales</taxon>
        <taxon>Cannabaceae</taxon>
        <taxon>Parasponia</taxon>
    </lineage>
</organism>
<reference evidence="3" key="1">
    <citation type="submission" date="2016-06" db="EMBL/GenBank/DDBJ databases">
        <title>Parallel loss of symbiosis genes in relatives of nitrogen-fixing non-legume Parasponia.</title>
        <authorList>
            <person name="Van Velzen R."/>
            <person name="Holmer R."/>
            <person name="Bu F."/>
            <person name="Rutten L."/>
            <person name="Van Zeijl A."/>
            <person name="Liu W."/>
            <person name="Santuari L."/>
            <person name="Cao Q."/>
            <person name="Sharma T."/>
            <person name="Shen D."/>
            <person name="Roswanjaya Y."/>
            <person name="Wardhani T."/>
            <person name="Kalhor M.S."/>
            <person name="Jansen J."/>
            <person name="Van den Hoogen J."/>
            <person name="Gungor B."/>
            <person name="Hartog M."/>
            <person name="Hontelez J."/>
            <person name="Verver J."/>
            <person name="Yang W.-C."/>
            <person name="Schijlen E."/>
            <person name="Repin R."/>
            <person name="Schilthuizen M."/>
            <person name="Schranz E."/>
            <person name="Heidstra R."/>
            <person name="Miyata K."/>
            <person name="Fedorova E."/>
            <person name="Kohlen W."/>
            <person name="Bisseling T."/>
            <person name="Smit S."/>
            <person name="Geurts R."/>
        </authorList>
    </citation>
    <scope>NUCLEOTIDE SEQUENCE [LARGE SCALE GENOMIC DNA]</scope>
    <source>
        <strain evidence="3">cv. WU1-14</strain>
    </source>
</reference>
<keyword evidence="3" id="KW-1185">Reference proteome</keyword>
<dbReference type="OrthoDB" id="10569156at2759"/>
<feature type="region of interest" description="Disordered" evidence="1">
    <location>
        <begin position="53"/>
        <end position="80"/>
    </location>
</feature>